<proteinExistence type="inferred from homology"/>
<comment type="subcellular location">
    <subcellularLocation>
        <location evidence="1">Mitochondrion inner membrane</location>
        <topology evidence="1">Single-pass membrane protein</topology>
    </subcellularLocation>
</comment>
<evidence type="ECO:0000256" key="2">
    <source>
        <dbReference type="ARBA" id="ARBA00007856"/>
    </source>
</evidence>
<comment type="caution">
    <text evidence="13">The sequence shown here is derived from an EMBL/GenBank/DDBJ whole genome shotgun (WGS) entry which is preliminary data.</text>
</comment>
<evidence type="ECO:0000256" key="9">
    <source>
        <dbReference type="ARBA" id="ARBA00023128"/>
    </source>
</evidence>
<dbReference type="OrthoDB" id="44067at2759"/>
<evidence type="ECO:0000256" key="6">
    <source>
        <dbReference type="ARBA" id="ARBA00022792"/>
    </source>
</evidence>
<dbReference type="EMBL" id="JADGMS010000004">
    <property type="protein sequence ID" value="KAF9684597.1"/>
    <property type="molecule type" value="Genomic_DNA"/>
</dbReference>
<dbReference type="Pfam" id="PF05365">
    <property type="entry name" value="UCR_UQCRX_QCR9"/>
    <property type="match status" value="1"/>
</dbReference>
<dbReference type="AlphaFoldDB" id="A0A835KBZ9"/>
<keyword evidence="9" id="KW-0496">Mitochondrion</keyword>
<dbReference type="Proteomes" id="UP000657918">
    <property type="component" value="Chromosome 4"/>
</dbReference>
<dbReference type="SUPFAM" id="SSF81514">
    <property type="entry name" value="Subunit X (non-heme 7 kDa protein) of cytochrome bc1 complex (Ubiquinol-cytochrome c reductase)"/>
    <property type="match status" value="1"/>
</dbReference>
<evidence type="ECO:0000313" key="13">
    <source>
        <dbReference type="EMBL" id="KAF9684597.1"/>
    </source>
</evidence>
<keyword evidence="8" id="KW-1133">Transmembrane helix</keyword>
<evidence type="ECO:0000256" key="11">
    <source>
        <dbReference type="ARBA" id="ARBA00044247"/>
    </source>
</evidence>
<keyword evidence="10" id="KW-0472">Membrane</keyword>
<evidence type="ECO:0000256" key="5">
    <source>
        <dbReference type="ARBA" id="ARBA00022692"/>
    </source>
</evidence>
<dbReference type="PANTHER" id="PTHR12980:SF0">
    <property type="entry name" value="CYTOCHROME B-C1 COMPLEX SUBUNIT 9"/>
    <property type="match status" value="1"/>
</dbReference>
<dbReference type="GO" id="GO:0045275">
    <property type="term" value="C:respiratory chain complex III"/>
    <property type="evidence" value="ECO:0007669"/>
    <property type="project" value="InterPro"/>
</dbReference>
<evidence type="ECO:0000256" key="7">
    <source>
        <dbReference type="ARBA" id="ARBA00022982"/>
    </source>
</evidence>
<evidence type="ECO:0000313" key="14">
    <source>
        <dbReference type="Proteomes" id="UP000657918"/>
    </source>
</evidence>
<keyword evidence="14" id="KW-1185">Reference proteome</keyword>
<dbReference type="InterPro" id="IPR008027">
    <property type="entry name" value="QCR9"/>
</dbReference>
<comment type="similarity">
    <text evidence="2">Belongs to the UQCR10/QCR9 family.</text>
</comment>
<name>A0A835KBZ9_9ROSI</name>
<reference evidence="13 14" key="1">
    <citation type="submission" date="2020-10" db="EMBL/GenBank/DDBJ databases">
        <title>Plant Genome Project.</title>
        <authorList>
            <person name="Zhang R.-G."/>
        </authorList>
    </citation>
    <scope>NUCLEOTIDE SEQUENCE [LARGE SCALE GENOMIC DNA]</scope>
    <source>
        <strain evidence="13">FAFU-HL-1</strain>
        <tissue evidence="13">Leaf</tissue>
    </source>
</reference>
<protein>
    <recommendedName>
        <fullName evidence="11">Complex III subunit 9</fullName>
    </recommendedName>
    <alternativeName>
        <fullName evidence="12">Complex III subunit X</fullName>
    </alternativeName>
</protein>
<organism evidence="13 14">
    <name type="scientific">Salix dunnii</name>
    <dbReference type="NCBI Taxonomy" id="1413687"/>
    <lineage>
        <taxon>Eukaryota</taxon>
        <taxon>Viridiplantae</taxon>
        <taxon>Streptophyta</taxon>
        <taxon>Embryophyta</taxon>
        <taxon>Tracheophyta</taxon>
        <taxon>Spermatophyta</taxon>
        <taxon>Magnoliopsida</taxon>
        <taxon>eudicotyledons</taxon>
        <taxon>Gunneridae</taxon>
        <taxon>Pentapetalae</taxon>
        <taxon>rosids</taxon>
        <taxon>fabids</taxon>
        <taxon>Malpighiales</taxon>
        <taxon>Salicaceae</taxon>
        <taxon>Saliceae</taxon>
        <taxon>Salix</taxon>
    </lineage>
</organism>
<keyword evidence="7" id="KW-0249">Electron transport</keyword>
<keyword evidence="5" id="KW-0812">Transmembrane</keyword>
<keyword evidence="3" id="KW-0813">Transport</keyword>
<evidence type="ECO:0000256" key="10">
    <source>
        <dbReference type="ARBA" id="ARBA00023136"/>
    </source>
</evidence>
<dbReference type="FunFam" id="1.20.5.260:FF:000002">
    <property type="entry name" value="cytochrome b-c1 complex subunit 9"/>
    <property type="match status" value="1"/>
</dbReference>
<evidence type="ECO:0000256" key="3">
    <source>
        <dbReference type="ARBA" id="ARBA00022448"/>
    </source>
</evidence>
<accession>A0A835KBZ9</accession>
<gene>
    <name evidence="13" type="ORF">SADUNF_Sadunf04G0134800</name>
</gene>
<dbReference type="Gene3D" id="1.20.5.260">
    <property type="entry name" value="Cytochrome b-c1 complex subunit 9"/>
    <property type="match status" value="1"/>
</dbReference>
<dbReference type="GO" id="GO:0006122">
    <property type="term" value="P:mitochondrial electron transport, ubiquinol to cytochrome c"/>
    <property type="evidence" value="ECO:0007669"/>
    <property type="project" value="InterPro"/>
</dbReference>
<dbReference type="PANTHER" id="PTHR12980">
    <property type="entry name" value="UBIQUINOL-CYTOCHROME C REDUCTASE COMPLEX, SUBUNIT X"/>
    <property type="match status" value="1"/>
</dbReference>
<dbReference type="InterPro" id="IPR036656">
    <property type="entry name" value="QCR9_sf"/>
</dbReference>
<keyword evidence="6" id="KW-0999">Mitochondrion inner membrane</keyword>
<dbReference type="GO" id="GO:0005743">
    <property type="term" value="C:mitochondrial inner membrane"/>
    <property type="evidence" value="ECO:0007669"/>
    <property type="project" value="UniProtKB-SubCell"/>
</dbReference>
<keyword evidence="4" id="KW-0679">Respiratory chain</keyword>
<evidence type="ECO:0000256" key="8">
    <source>
        <dbReference type="ARBA" id="ARBA00022989"/>
    </source>
</evidence>
<evidence type="ECO:0000256" key="12">
    <source>
        <dbReference type="ARBA" id="ARBA00076299"/>
    </source>
</evidence>
<sequence length="148" mass="16693">MDDMVNEKRRLKRFGALKLGEALRGSYVRVKEAETMKGLEGFYKQLAAEGPSNPNADCCCLSVSRFSFFRDLEKGKGMDYTARRNGGGVFEGLYKLIMRRNSIYVTFVIAGAFAGERAVDYGVRKLWESNNVGKRYEDIPVLGQRPSE</sequence>
<evidence type="ECO:0000256" key="4">
    <source>
        <dbReference type="ARBA" id="ARBA00022660"/>
    </source>
</evidence>
<evidence type="ECO:0000256" key="1">
    <source>
        <dbReference type="ARBA" id="ARBA00004434"/>
    </source>
</evidence>